<evidence type="ECO:0008006" key="3">
    <source>
        <dbReference type="Google" id="ProtNLM"/>
    </source>
</evidence>
<dbReference type="Proteomes" id="UP000283269">
    <property type="component" value="Unassembled WGS sequence"/>
</dbReference>
<dbReference type="OrthoDB" id="2269034at2759"/>
<feature type="non-terminal residue" evidence="1">
    <location>
        <position position="1"/>
    </location>
</feature>
<accession>A0A409X4W9</accession>
<reference evidence="1 2" key="1">
    <citation type="journal article" date="2018" name="Evol. Lett.">
        <title>Horizontal gene cluster transfer increased hallucinogenic mushroom diversity.</title>
        <authorList>
            <person name="Reynolds H.T."/>
            <person name="Vijayakumar V."/>
            <person name="Gluck-Thaler E."/>
            <person name="Korotkin H.B."/>
            <person name="Matheny P.B."/>
            <person name="Slot J.C."/>
        </authorList>
    </citation>
    <scope>NUCLEOTIDE SEQUENCE [LARGE SCALE GENOMIC DNA]</scope>
    <source>
        <strain evidence="1 2">2631</strain>
    </source>
</reference>
<proteinExistence type="predicted"/>
<keyword evidence="2" id="KW-1185">Reference proteome</keyword>
<evidence type="ECO:0000313" key="2">
    <source>
        <dbReference type="Proteomes" id="UP000283269"/>
    </source>
</evidence>
<name>A0A409X4W9_PSICY</name>
<gene>
    <name evidence="1" type="ORF">CVT25_002844</name>
</gene>
<protein>
    <recommendedName>
        <fullName evidence="3">F-box domain-containing protein</fullName>
    </recommendedName>
</protein>
<evidence type="ECO:0000313" key="1">
    <source>
        <dbReference type="EMBL" id="PPQ85782.1"/>
    </source>
</evidence>
<organism evidence="1 2">
    <name type="scientific">Psilocybe cyanescens</name>
    <dbReference type="NCBI Taxonomy" id="93625"/>
    <lineage>
        <taxon>Eukaryota</taxon>
        <taxon>Fungi</taxon>
        <taxon>Dikarya</taxon>
        <taxon>Basidiomycota</taxon>
        <taxon>Agaricomycotina</taxon>
        <taxon>Agaricomycetes</taxon>
        <taxon>Agaricomycetidae</taxon>
        <taxon>Agaricales</taxon>
        <taxon>Agaricineae</taxon>
        <taxon>Strophariaceae</taxon>
        <taxon>Psilocybe</taxon>
    </lineage>
</organism>
<dbReference type="EMBL" id="NHYD01002635">
    <property type="protein sequence ID" value="PPQ85782.1"/>
    <property type="molecule type" value="Genomic_DNA"/>
</dbReference>
<dbReference type="AlphaFoldDB" id="A0A409X4W9"/>
<comment type="caution">
    <text evidence="1">The sequence shown here is derived from an EMBL/GenBank/DDBJ whole genome shotgun (WGS) entry which is preliminary data.</text>
</comment>
<dbReference type="InParanoid" id="A0A409X4W9"/>
<sequence>EIRFTEVRADRVAPFTAHQHIRILRLSFLSSSSLSALLVSFNLPALDVLEVKVQQKSTHTTTGILTQFLRRSQCQLTQLYSNITLESDFEQDLVNFLTTLPTLQQLHITDPFSTTTGLGKAFFGALHPTSHDDTAISFLPSLEVLSYEGQLSVGYLEFMVKSMLSRTKKVLMTPVVLMKTFRIRCNLYDDPSDYFSAICELLLGSMADSSLPWMNDEILGDILERIESKRFEFMDRKGNPWVISDNKEGYEPT</sequence>